<keyword evidence="1 3" id="KW-0328">Glycosyltransferase</keyword>
<evidence type="ECO:0000256" key="2">
    <source>
        <dbReference type="ARBA" id="ARBA00022679"/>
    </source>
</evidence>
<evidence type="ECO:0000313" key="3">
    <source>
        <dbReference type="EMBL" id="MFD3394218.1"/>
    </source>
</evidence>
<dbReference type="RefSeq" id="WP_377983103.1">
    <property type="nucleotide sequence ID" value="NZ_JBBKXZ010000002.1"/>
</dbReference>
<dbReference type="Pfam" id="PF01075">
    <property type="entry name" value="Glyco_transf_9"/>
    <property type="match status" value="1"/>
</dbReference>
<dbReference type="GO" id="GO:0016757">
    <property type="term" value="F:glycosyltransferase activity"/>
    <property type="evidence" value="ECO:0007669"/>
    <property type="project" value="UniProtKB-KW"/>
</dbReference>
<dbReference type="EC" id="2.4.-.-" evidence="3"/>
<comment type="caution">
    <text evidence="3">The sequence shown here is derived from an EMBL/GenBank/DDBJ whole genome shotgun (WGS) entry which is preliminary data.</text>
</comment>
<dbReference type="InterPro" id="IPR051199">
    <property type="entry name" value="LPS_LOS_Heptosyltrfase"/>
</dbReference>
<dbReference type="CDD" id="cd03789">
    <property type="entry name" value="GT9_LPS_heptosyltransferase"/>
    <property type="match status" value="1"/>
</dbReference>
<evidence type="ECO:0000256" key="1">
    <source>
        <dbReference type="ARBA" id="ARBA00022676"/>
    </source>
</evidence>
<keyword evidence="4" id="KW-1185">Reference proteome</keyword>
<keyword evidence="2 3" id="KW-0808">Transferase</keyword>
<dbReference type="PANTHER" id="PTHR30160">
    <property type="entry name" value="TETRAACYLDISACCHARIDE 4'-KINASE-RELATED"/>
    <property type="match status" value="1"/>
</dbReference>
<protein>
    <submittedName>
        <fullName evidence="3">Glycosyltransferase family 9 protein</fullName>
        <ecNumber evidence="3">2.4.-.-</ecNumber>
    </submittedName>
</protein>
<evidence type="ECO:0000313" key="4">
    <source>
        <dbReference type="Proteomes" id="UP001598138"/>
    </source>
</evidence>
<gene>
    <name evidence="3" type="ORF">U0R10_06270</name>
</gene>
<dbReference type="SUPFAM" id="SSF53756">
    <property type="entry name" value="UDP-Glycosyltransferase/glycogen phosphorylase"/>
    <property type="match status" value="1"/>
</dbReference>
<dbReference type="PANTHER" id="PTHR30160:SF1">
    <property type="entry name" value="LIPOPOLYSACCHARIDE 1,2-N-ACETYLGLUCOSAMINETRANSFERASE-RELATED"/>
    <property type="match status" value="1"/>
</dbReference>
<accession>A0ABW6DFG1</accession>
<dbReference type="InterPro" id="IPR002201">
    <property type="entry name" value="Glyco_trans_9"/>
</dbReference>
<sequence>MPWKWSVWQYKWKKLAHVLAAQIAYVRMYVQIRIQKSQQPNDTFIGILLAEHLGDIVAAEPIIDALTKKFPHAKIAWIIKPAFRALLENHPKIEWLIDEPSVLFSMYLTKKHPFDVFYNLHMNDLRSDTFFPGRFLENPKATALELTKANYLHQFNLLEVVSQLADLGKIGGYPHVYLEKGTKNNFLTKPYWVIHRKSNAQMRDWQDHLWCQLLDQIIEENDVDIVEIGVIEPLAYQSPKFRSLVGKTSLRETLEIVRDAEYFIGVESGPAHIANAFRIPALILCGRFVNFDRYNVYSGAYQHDGIARIVFNSTGTASELTFEDVYAQLPQKNLA</sequence>
<dbReference type="Gene3D" id="3.40.50.2000">
    <property type="entry name" value="Glycogen Phosphorylase B"/>
    <property type="match status" value="2"/>
</dbReference>
<dbReference type="Proteomes" id="UP001598138">
    <property type="component" value="Unassembled WGS sequence"/>
</dbReference>
<organism evidence="3 4">
    <name type="scientific">Aquirufa avitistagni</name>
    <dbReference type="NCBI Taxonomy" id="3104728"/>
    <lineage>
        <taxon>Bacteria</taxon>
        <taxon>Pseudomonadati</taxon>
        <taxon>Bacteroidota</taxon>
        <taxon>Cytophagia</taxon>
        <taxon>Cytophagales</taxon>
        <taxon>Flectobacillaceae</taxon>
        <taxon>Aquirufa</taxon>
    </lineage>
</organism>
<dbReference type="EMBL" id="JBBKXZ010000002">
    <property type="protein sequence ID" value="MFD3394218.1"/>
    <property type="molecule type" value="Genomic_DNA"/>
</dbReference>
<reference evidence="3 4" key="1">
    <citation type="submission" date="2024-03" db="EMBL/GenBank/DDBJ databases">
        <title>Aquirufa genome sequencing.</title>
        <authorList>
            <person name="Pitt A."/>
            <person name="Hahn M.W."/>
        </authorList>
    </citation>
    <scope>NUCLEOTIDE SEQUENCE [LARGE SCALE GENOMIC DNA]</scope>
    <source>
        <strain evidence="3 4">OSTEICH-129V</strain>
    </source>
</reference>
<name>A0ABW6DFG1_9BACT</name>
<proteinExistence type="predicted"/>